<dbReference type="SUPFAM" id="SSF52499">
    <property type="entry name" value="Isochorismatase-like hydrolases"/>
    <property type="match status" value="1"/>
</dbReference>
<proteinExistence type="inferred from homology"/>
<dbReference type="PANTHER" id="PTHR43540:SF6">
    <property type="entry name" value="ISOCHORISMATASE-LIKE DOMAIN-CONTAINING PROTEIN"/>
    <property type="match status" value="1"/>
</dbReference>
<dbReference type="EMBL" id="JBHSAP010000007">
    <property type="protein sequence ID" value="MFC4076328.1"/>
    <property type="molecule type" value="Genomic_DNA"/>
</dbReference>
<protein>
    <submittedName>
        <fullName evidence="4">Cysteine hydrolase family protein</fullName>
    </submittedName>
</protein>
<dbReference type="GO" id="GO:0016787">
    <property type="term" value="F:hydrolase activity"/>
    <property type="evidence" value="ECO:0007669"/>
    <property type="project" value="UniProtKB-KW"/>
</dbReference>
<dbReference type="InterPro" id="IPR000868">
    <property type="entry name" value="Isochorismatase-like_dom"/>
</dbReference>
<keyword evidence="5" id="KW-1185">Reference proteome</keyword>
<organism evidence="4 5">
    <name type="scientific">Salinithrix halophila</name>
    <dbReference type="NCBI Taxonomy" id="1485204"/>
    <lineage>
        <taxon>Bacteria</taxon>
        <taxon>Bacillati</taxon>
        <taxon>Bacillota</taxon>
        <taxon>Bacilli</taxon>
        <taxon>Bacillales</taxon>
        <taxon>Thermoactinomycetaceae</taxon>
        <taxon>Salinithrix</taxon>
    </lineage>
</organism>
<sequence>METSPAKNKDLHGSAPDTSHTALILIDVINQMKFKGGKALLSHALPMADRIHQLKKRVKEKGIPVIYVNDNYGRWKSDFHQVVKQCLHEEAPGAPISQLLEPEDDDYFVIKPKHSGFFSTTLGTLLAYLNVERLILTGVQTDICVLFTANDAYMRDYQLHVPADCVASEDPGESHHALRQMKKVLSADITPSQELDLDR</sequence>
<reference evidence="5" key="1">
    <citation type="journal article" date="2019" name="Int. J. Syst. Evol. Microbiol.">
        <title>The Global Catalogue of Microorganisms (GCM) 10K type strain sequencing project: providing services to taxonomists for standard genome sequencing and annotation.</title>
        <authorList>
            <consortium name="The Broad Institute Genomics Platform"/>
            <consortium name="The Broad Institute Genome Sequencing Center for Infectious Disease"/>
            <person name="Wu L."/>
            <person name="Ma J."/>
        </authorList>
    </citation>
    <scope>NUCLEOTIDE SEQUENCE [LARGE SCALE GENOMIC DNA]</scope>
    <source>
        <strain evidence="5">IBRC-M 10813</strain>
    </source>
</reference>
<dbReference type="InterPro" id="IPR050272">
    <property type="entry name" value="Isochorismatase-like_hydrls"/>
</dbReference>
<accession>A0ABV8JGH6</accession>
<evidence type="ECO:0000313" key="4">
    <source>
        <dbReference type="EMBL" id="MFC4076328.1"/>
    </source>
</evidence>
<dbReference type="RefSeq" id="WP_380703073.1">
    <property type="nucleotide sequence ID" value="NZ_JBHSAP010000007.1"/>
</dbReference>
<evidence type="ECO:0000256" key="2">
    <source>
        <dbReference type="ARBA" id="ARBA00022801"/>
    </source>
</evidence>
<dbReference type="Proteomes" id="UP001595843">
    <property type="component" value="Unassembled WGS sequence"/>
</dbReference>
<gene>
    <name evidence="4" type="ORF">ACFOUO_05825</name>
</gene>
<dbReference type="CDD" id="cd00431">
    <property type="entry name" value="cysteine_hydrolases"/>
    <property type="match status" value="1"/>
</dbReference>
<evidence type="ECO:0000256" key="1">
    <source>
        <dbReference type="ARBA" id="ARBA00006336"/>
    </source>
</evidence>
<comment type="caution">
    <text evidence="4">The sequence shown here is derived from an EMBL/GenBank/DDBJ whole genome shotgun (WGS) entry which is preliminary data.</text>
</comment>
<evidence type="ECO:0000259" key="3">
    <source>
        <dbReference type="Pfam" id="PF00857"/>
    </source>
</evidence>
<evidence type="ECO:0000313" key="5">
    <source>
        <dbReference type="Proteomes" id="UP001595843"/>
    </source>
</evidence>
<dbReference type="PANTHER" id="PTHR43540">
    <property type="entry name" value="PEROXYUREIDOACRYLATE/UREIDOACRYLATE AMIDOHYDROLASE-RELATED"/>
    <property type="match status" value="1"/>
</dbReference>
<dbReference type="Pfam" id="PF00857">
    <property type="entry name" value="Isochorismatase"/>
    <property type="match status" value="1"/>
</dbReference>
<dbReference type="InterPro" id="IPR036380">
    <property type="entry name" value="Isochorismatase-like_sf"/>
</dbReference>
<feature type="domain" description="Isochorismatase-like" evidence="3">
    <location>
        <begin position="21"/>
        <end position="185"/>
    </location>
</feature>
<name>A0ABV8JGH6_9BACL</name>
<comment type="similarity">
    <text evidence="1">Belongs to the isochorismatase family.</text>
</comment>
<keyword evidence="2 4" id="KW-0378">Hydrolase</keyword>
<dbReference type="Gene3D" id="3.40.50.850">
    <property type="entry name" value="Isochorismatase-like"/>
    <property type="match status" value="1"/>
</dbReference>